<gene>
    <name evidence="12" type="ORF">N7Z68_20815</name>
</gene>
<evidence type="ECO:0000259" key="10">
    <source>
        <dbReference type="Pfam" id="PF00082"/>
    </source>
</evidence>
<evidence type="ECO:0000256" key="4">
    <source>
        <dbReference type="ARBA" id="ARBA00022525"/>
    </source>
</evidence>
<dbReference type="RefSeq" id="WP_275120384.1">
    <property type="nucleotide sequence ID" value="NZ_JAOTPO010000020.1"/>
</dbReference>
<evidence type="ECO:0000256" key="5">
    <source>
        <dbReference type="ARBA" id="ARBA00022670"/>
    </source>
</evidence>
<dbReference type="InterPro" id="IPR022398">
    <property type="entry name" value="Peptidase_S8_His-AS"/>
</dbReference>
<dbReference type="Proteomes" id="UP001148125">
    <property type="component" value="Unassembled WGS sequence"/>
</dbReference>
<comment type="caution">
    <text evidence="12">The sequence shown here is derived from an EMBL/GenBank/DDBJ whole genome shotgun (WGS) entry which is preliminary data.</text>
</comment>
<comment type="cofactor">
    <cofactor evidence="1">
        <name>Ca(2+)</name>
        <dbReference type="ChEBI" id="CHEBI:29108"/>
    </cofactor>
</comment>
<keyword evidence="4" id="KW-0964">Secreted</keyword>
<dbReference type="InterPro" id="IPR000209">
    <property type="entry name" value="Peptidase_S8/S53_dom"/>
</dbReference>
<comment type="similarity">
    <text evidence="3 9">Belongs to the peptidase S8 family.</text>
</comment>
<proteinExistence type="inferred from homology"/>
<dbReference type="InterPro" id="IPR034084">
    <property type="entry name" value="Thermitase-like_dom"/>
</dbReference>
<dbReference type="InterPro" id="IPR023827">
    <property type="entry name" value="Peptidase_S8_Asp-AS"/>
</dbReference>
<dbReference type="PRINTS" id="PR00723">
    <property type="entry name" value="SUBTILISIN"/>
</dbReference>
<dbReference type="PROSITE" id="PS00137">
    <property type="entry name" value="SUBTILASE_HIS"/>
    <property type="match status" value="1"/>
</dbReference>
<evidence type="ECO:0000256" key="8">
    <source>
        <dbReference type="ARBA" id="ARBA00022837"/>
    </source>
</evidence>
<keyword evidence="8" id="KW-0106">Calcium</keyword>
<feature type="active site" description="Charge relay system" evidence="9">
    <location>
        <position position="164"/>
    </location>
</feature>
<keyword evidence="7 9" id="KW-0720">Serine protease</keyword>
<dbReference type="CDD" id="cd07484">
    <property type="entry name" value="Peptidases_S8_Thermitase_like"/>
    <property type="match status" value="1"/>
</dbReference>
<keyword evidence="6 9" id="KW-0378">Hydrolase</keyword>
<keyword evidence="13" id="KW-1185">Reference proteome</keyword>
<name>A0ABT5VK17_9BACI</name>
<feature type="domain" description="Fervidolysin-like N-terminal prodomain" evidence="11">
    <location>
        <begin position="6"/>
        <end position="67"/>
    </location>
</feature>
<dbReference type="PANTHER" id="PTHR43806">
    <property type="entry name" value="PEPTIDASE S8"/>
    <property type="match status" value="1"/>
</dbReference>
<dbReference type="Pfam" id="PF00082">
    <property type="entry name" value="Peptidase_S8"/>
    <property type="match status" value="1"/>
</dbReference>
<evidence type="ECO:0000256" key="6">
    <source>
        <dbReference type="ARBA" id="ARBA00022801"/>
    </source>
</evidence>
<dbReference type="PROSITE" id="PS51892">
    <property type="entry name" value="SUBTILASE"/>
    <property type="match status" value="1"/>
</dbReference>
<evidence type="ECO:0000256" key="7">
    <source>
        <dbReference type="ARBA" id="ARBA00022825"/>
    </source>
</evidence>
<dbReference type="Gene3D" id="3.40.50.200">
    <property type="entry name" value="Peptidase S8/S53 domain"/>
    <property type="match status" value="1"/>
</dbReference>
<dbReference type="SUPFAM" id="SSF52743">
    <property type="entry name" value="Subtilisin-like"/>
    <property type="match status" value="1"/>
</dbReference>
<evidence type="ECO:0000259" key="11">
    <source>
        <dbReference type="Pfam" id="PF22148"/>
    </source>
</evidence>
<evidence type="ECO:0000313" key="13">
    <source>
        <dbReference type="Proteomes" id="UP001148125"/>
    </source>
</evidence>
<evidence type="ECO:0000256" key="2">
    <source>
        <dbReference type="ARBA" id="ARBA00004613"/>
    </source>
</evidence>
<feature type="domain" description="Peptidase S8/S53" evidence="10">
    <location>
        <begin position="127"/>
        <end position="357"/>
    </location>
</feature>
<dbReference type="InterPro" id="IPR036852">
    <property type="entry name" value="Peptidase_S8/S53_dom_sf"/>
</dbReference>
<dbReference type="Pfam" id="PF22148">
    <property type="entry name" value="Fervidolysin_NPro-like"/>
    <property type="match status" value="1"/>
</dbReference>
<accession>A0ABT5VK17</accession>
<dbReference type="InterPro" id="IPR054399">
    <property type="entry name" value="Fervidolysin-like_N_prodom"/>
</dbReference>
<evidence type="ECO:0000256" key="9">
    <source>
        <dbReference type="PROSITE-ProRule" id="PRU01240"/>
    </source>
</evidence>
<organism evidence="12 13">
    <name type="scientific">Alkalihalobacterium chitinilyticum</name>
    <dbReference type="NCBI Taxonomy" id="2980103"/>
    <lineage>
        <taxon>Bacteria</taxon>
        <taxon>Bacillati</taxon>
        <taxon>Bacillota</taxon>
        <taxon>Bacilli</taxon>
        <taxon>Bacillales</taxon>
        <taxon>Bacillaceae</taxon>
        <taxon>Alkalihalobacterium</taxon>
    </lineage>
</organism>
<evidence type="ECO:0000313" key="12">
    <source>
        <dbReference type="EMBL" id="MDE5415795.1"/>
    </source>
</evidence>
<feature type="active site" description="Charge relay system" evidence="9">
    <location>
        <position position="324"/>
    </location>
</feature>
<keyword evidence="5 9" id="KW-0645">Protease</keyword>
<dbReference type="InterPro" id="IPR015500">
    <property type="entry name" value="Peptidase_S8_subtilisin-rel"/>
</dbReference>
<sequence length="415" mass="44020">MVATKQLIVCFKPGTRRSSCLQMHKEMKAKLVNEIKEIGIHVVTVPTKEFPSCLSKYASSRDVRFVEEDHEIQLSPITSATDFSSLETVSGSAIITNDPLLERQWGLANVNAQGAWELARVSPASARIAILDTGVNRNHPDLRGKVTHHANFSGSPTVEDIHGHGTHIAGIAAGTTNNGIGMAGMSYNSADIMNIKVLGDTGSGTHSNVAQGIIYAANLGADVINLSLGAPDSNETLRSAVNYANNQGVLLVGAAGNNSSNNAQYPAAFNQVLAVTATNQNNELSSFSNYGSWVEVAAPGQDILSTFPGESGDLMGYKVLSGTSQAAAIISGLAGLMKATNPTLSNRDIRSIIQRASIQSVSGEGTIRYGRIDAMRAIQLARNTRSSQRGQTNNLAPVWLNTTLIKPSFGAWNDF</sequence>
<dbReference type="PANTHER" id="PTHR43806:SF11">
    <property type="entry name" value="CEREVISIN-RELATED"/>
    <property type="match status" value="1"/>
</dbReference>
<reference evidence="12" key="1">
    <citation type="submission" date="2024-05" db="EMBL/GenBank/DDBJ databases">
        <title>Alkalihalobacillus sp. strain MEB203 novel alkaliphilic bacterium from Lonar Lake, India.</title>
        <authorList>
            <person name="Joshi A."/>
            <person name="Thite S."/>
            <person name="Mengade P."/>
        </authorList>
    </citation>
    <scope>NUCLEOTIDE SEQUENCE</scope>
    <source>
        <strain evidence="12">MEB 203</strain>
    </source>
</reference>
<comment type="subcellular location">
    <subcellularLocation>
        <location evidence="2">Secreted</location>
    </subcellularLocation>
</comment>
<dbReference type="EMBL" id="JAOTPO010000020">
    <property type="protein sequence ID" value="MDE5415795.1"/>
    <property type="molecule type" value="Genomic_DNA"/>
</dbReference>
<dbReference type="InterPro" id="IPR050131">
    <property type="entry name" value="Peptidase_S8_subtilisin-like"/>
</dbReference>
<evidence type="ECO:0000256" key="3">
    <source>
        <dbReference type="ARBA" id="ARBA00011073"/>
    </source>
</evidence>
<evidence type="ECO:0000256" key="1">
    <source>
        <dbReference type="ARBA" id="ARBA00001913"/>
    </source>
</evidence>
<protein>
    <submittedName>
        <fullName evidence="12">S8 family peptidase</fullName>
    </submittedName>
</protein>
<dbReference type="PROSITE" id="PS00136">
    <property type="entry name" value="SUBTILASE_ASP"/>
    <property type="match status" value="1"/>
</dbReference>
<feature type="active site" description="Charge relay system" evidence="9">
    <location>
        <position position="132"/>
    </location>
</feature>